<accession>A0A2P2IXL0</accession>
<organism evidence="1">
    <name type="scientific">Rhizophora mucronata</name>
    <name type="common">Asiatic mangrove</name>
    <dbReference type="NCBI Taxonomy" id="61149"/>
    <lineage>
        <taxon>Eukaryota</taxon>
        <taxon>Viridiplantae</taxon>
        <taxon>Streptophyta</taxon>
        <taxon>Embryophyta</taxon>
        <taxon>Tracheophyta</taxon>
        <taxon>Spermatophyta</taxon>
        <taxon>Magnoliopsida</taxon>
        <taxon>eudicotyledons</taxon>
        <taxon>Gunneridae</taxon>
        <taxon>Pentapetalae</taxon>
        <taxon>rosids</taxon>
        <taxon>fabids</taxon>
        <taxon>Malpighiales</taxon>
        <taxon>Rhizophoraceae</taxon>
        <taxon>Rhizophora</taxon>
    </lineage>
</organism>
<dbReference type="AlphaFoldDB" id="A0A2P2IXL0"/>
<evidence type="ECO:0000313" key="1">
    <source>
        <dbReference type="EMBL" id="MBW85951.1"/>
    </source>
</evidence>
<dbReference type="EMBL" id="GGEC01005468">
    <property type="protein sequence ID" value="MBW85951.1"/>
    <property type="molecule type" value="Transcribed_RNA"/>
</dbReference>
<name>A0A2P2IXL0_RHIMU</name>
<protein>
    <submittedName>
        <fullName evidence="1">Uncharacterized protein MANES_06G047100</fullName>
    </submittedName>
</protein>
<sequence length="54" mass="5889">MCRVFSVLAQVASCLHAKQTILSFIEVCIPFIKCATGRMLIKCVSSGLHFRSGS</sequence>
<proteinExistence type="predicted"/>
<dbReference type="EMBL" id="GGEC01005469">
    <property type="protein sequence ID" value="MBW85952.1"/>
    <property type="molecule type" value="Transcribed_RNA"/>
</dbReference>
<reference evidence="1" key="1">
    <citation type="submission" date="2018-02" db="EMBL/GenBank/DDBJ databases">
        <title>Rhizophora mucronata_Transcriptome.</title>
        <authorList>
            <person name="Meera S.P."/>
            <person name="Sreeshan A."/>
            <person name="Augustine A."/>
        </authorList>
    </citation>
    <scope>NUCLEOTIDE SEQUENCE</scope>
    <source>
        <tissue evidence="1">Leaf</tissue>
    </source>
</reference>